<reference evidence="1" key="2">
    <citation type="submission" date="2024-06" db="EMBL/GenBank/DDBJ databases">
        <authorList>
            <person name="Sakai Y."/>
            <person name="Fujii T."/>
        </authorList>
    </citation>
    <scope>NUCLEOTIDE SEQUENCE</scope>
    <source>
        <strain evidence="1">M701</strain>
        <plasmid evidence="1">pM7012</plasmid>
    </source>
</reference>
<geneLocation type="plasmid" evidence="1">
    <name>pM7012</name>
</geneLocation>
<name>V5YNZ2_9BURK</name>
<accession>V5YNZ2</accession>
<reference evidence="1" key="1">
    <citation type="journal article" date="2014" name="Microbiology">
        <title>A 2,4-dichlorophenoxyacetic acid degradation plasmid pM7012 discloses distribution of an unclassified megaplasmid group across bacterial species.</title>
        <authorList>
            <person name="Sakai Y."/>
            <person name="Ogawa N."/>
            <person name="Shimomura Y."/>
            <person name="Fujii T."/>
        </authorList>
    </citation>
    <scope>NUCLEOTIDE SEQUENCE</scope>
    <source>
        <strain evidence="1">M701</strain>
    </source>
</reference>
<dbReference type="RefSeq" id="WP_023842507.1">
    <property type="nucleotide sequence ID" value="NC_022995.1"/>
</dbReference>
<dbReference type="AlphaFoldDB" id="V5YNZ2"/>
<protein>
    <submittedName>
        <fullName evidence="1">Uncharacterized protein</fullName>
    </submittedName>
</protein>
<proteinExistence type="predicted"/>
<keyword evidence="1" id="KW-0614">Plasmid</keyword>
<evidence type="ECO:0000313" key="1">
    <source>
        <dbReference type="EMBL" id="BAO18964.1"/>
    </source>
</evidence>
<dbReference type="EMBL" id="AB853026">
    <property type="protein sequence ID" value="BAO18964.1"/>
    <property type="molecule type" value="Genomic_DNA"/>
</dbReference>
<organism evidence="1">
    <name type="scientific">Burkholderia sp. M701</name>
    <dbReference type="NCBI Taxonomy" id="326454"/>
    <lineage>
        <taxon>Bacteria</taxon>
        <taxon>Pseudomonadati</taxon>
        <taxon>Pseudomonadota</taxon>
        <taxon>Betaproteobacteria</taxon>
        <taxon>Burkholderiales</taxon>
        <taxon>Burkholderiaceae</taxon>
        <taxon>Burkholderia</taxon>
    </lineage>
</organism>
<sequence length="116" mass="12759">MSKKLPVISGAEFLEFYHDKSVWTEGTYHDDTLVIVDGVDWSGLDKDLSEIPATATVKIDCGFIVFPDGHNEDLVDAFNRWKATRAASTKLVIDVPHEKLDAVRSALTALGIEING</sequence>